<keyword evidence="2" id="KW-1185">Reference proteome</keyword>
<dbReference type="EMBL" id="CAXKWB010104019">
    <property type="protein sequence ID" value="CAL4227026.1"/>
    <property type="molecule type" value="Genomic_DNA"/>
</dbReference>
<evidence type="ECO:0000313" key="2">
    <source>
        <dbReference type="Proteomes" id="UP001497623"/>
    </source>
</evidence>
<dbReference type="Proteomes" id="UP001497623">
    <property type="component" value="Unassembled WGS sequence"/>
</dbReference>
<dbReference type="Pfam" id="PF14707">
    <property type="entry name" value="Sulfatase_C"/>
    <property type="match status" value="1"/>
</dbReference>
<name>A0AAV2SMT5_MEGNR</name>
<reference evidence="1 2" key="1">
    <citation type="submission" date="2024-05" db="EMBL/GenBank/DDBJ databases">
        <authorList>
            <person name="Wallberg A."/>
        </authorList>
    </citation>
    <scope>NUCLEOTIDE SEQUENCE [LARGE SCALE GENOMIC DNA]</scope>
</reference>
<feature type="non-terminal residue" evidence="1">
    <location>
        <position position="1"/>
    </location>
</feature>
<dbReference type="SUPFAM" id="SSF53649">
    <property type="entry name" value="Alkaline phosphatase-like"/>
    <property type="match status" value="1"/>
</dbReference>
<evidence type="ECO:0000313" key="1">
    <source>
        <dbReference type="EMBL" id="CAL4227026.1"/>
    </source>
</evidence>
<proteinExistence type="predicted"/>
<comment type="caution">
    <text evidence="1">The sequence shown here is derived from an EMBL/GenBank/DDBJ whole genome shotgun (WGS) entry which is preliminary data.</text>
</comment>
<gene>
    <name evidence="1" type="ORF">MNOR_LOCUS39519</name>
</gene>
<dbReference type="Gene3D" id="3.30.1120.10">
    <property type="match status" value="1"/>
</dbReference>
<dbReference type="InterPro" id="IPR017850">
    <property type="entry name" value="Alkaline_phosphatase_core_sf"/>
</dbReference>
<accession>A0AAV2SMT5</accession>
<sequence length="139" mass="16045">YHQSPRKFLAVYPEGPKQDQGPFAVIHKGFKAHFYTKGSDLSDAANFDPMCPARHPLTRHDPPLLYNLHEDPGERYDLSNMTTHRDELNIMTSWRQTHIKSVTWMAPRTRTIDPRAQPCCNDSSCEPFPQCCDCHFLSE</sequence>
<dbReference type="AlphaFoldDB" id="A0AAV2SMT5"/>
<protein>
    <submittedName>
        <fullName evidence="1">Uncharacterized protein</fullName>
    </submittedName>
</protein>
<organism evidence="1 2">
    <name type="scientific">Meganyctiphanes norvegica</name>
    <name type="common">Northern krill</name>
    <name type="synonym">Thysanopoda norvegica</name>
    <dbReference type="NCBI Taxonomy" id="48144"/>
    <lineage>
        <taxon>Eukaryota</taxon>
        <taxon>Metazoa</taxon>
        <taxon>Ecdysozoa</taxon>
        <taxon>Arthropoda</taxon>
        <taxon>Crustacea</taxon>
        <taxon>Multicrustacea</taxon>
        <taxon>Malacostraca</taxon>
        <taxon>Eumalacostraca</taxon>
        <taxon>Eucarida</taxon>
        <taxon>Euphausiacea</taxon>
        <taxon>Euphausiidae</taxon>
        <taxon>Meganyctiphanes</taxon>
    </lineage>
</organism>